<dbReference type="EMBL" id="JABBGJ010000003">
    <property type="protein sequence ID" value="NML96915.1"/>
    <property type="molecule type" value="Genomic_DNA"/>
</dbReference>
<proteinExistence type="predicted"/>
<comment type="caution">
    <text evidence="2">The sequence shown here is derived from an EMBL/GenBank/DDBJ whole genome shotgun (WGS) entry which is preliminary data.</text>
</comment>
<feature type="chain" id="PRO_5032967784" evidence="1">
    <location>
        <begin position="25"/>
        <end position="234"/>
    </location>
</feature>
<keyword evidence="3" id="KW-1185">Reference proteome</keyword>
<feature type="signal peptide" evidence="1">
    <location>
        <begin position="1"/>
        <end position="24"/>
    </location>
</feature>
<dbReference type="RefSeq" id="WP_169483891.1">
    <property type="nucleotide sequence ID" value="NZ_JABBGJ010000003.1"/>
</dbReference>
<dbReference type="AlphaFoldDB" id="A0A848I8T5"/>
<organism evidence="2 3">
    <name type="scientific">Paraburkholderia polaris</name>
    <dbReference type="NCBI Taxonomy" id="2728848"/>
    <lineage>
        <taxon>Bacteria</taxon>
        <taxon>Pseudomonadati</taxon>
        <taxon>Pseudomonadota</taxon>
        <taxon>Betaproteobacteria</taxon>
        <taxon>Burkholderiales</taxon>
        <taxon>Burkholderiaceae</taxon>
        <taxon>Paraburkholderia</taxon>
    </lineage>
</organism>
<evidence type="ECO:0000313" key="3">
    <source>
        <dbReference type="Proteomes" id="UP000544134"/>
    </source>
</evidence>
<gene>
    <name evidence="2" type="ORF">HHL24_02920</name>
</gene>
<evidence type="ECO:0000256" key="1">
    <source>
        <dbReference type="SAM" id="SignalP"/>
    </source>
</evidence>
<protein>
    <submittedName>
        <fullName evidence="2">Uncharacterized protein</fullName>
    </submittedName>
</protein>
<reference evidence="2 3" key="1">
    <citation type="submission" date="2020-04" db="EMBL/GenBank/DDBJ databases">
        <title>Paraburkholderia sp. RP-4-7 isolated from soil.</title>
        <authorList>
            <person name="Dahal R.H."/>
        </authorList>
    </citation>
    <scope>NUCLEOTIDE SEQUENCE [LARGE SCALE GENOMIC DNA]</scope>
    <source>
        <strain evidence="2 3">RP-4-7</strain>
    </source>
</reference>
<evidence type="ECO:0000313" key="2">
    <source>
        <dbReference type="EMBL" id="NML96915.1"/>
    </source>
</evidence>
<sequence length="234" mass="25342">MSKLYSAMLAAMVAASPIPEGAQAQSSTSPVYSNLTPGTRITGRFNLKGDINRTSARPVCDVGASYYGWSSVQVDKGATTQLVMGRSLVNWPSTDEVPTFGTFLPSEGQVRTAKQIKPGTISTPLANGAFKQIDWESWDKCGAVGKAVQEVRFNGKTALIPGTLILDQPVPYSMVTNTMFYDLADGRSEPGENPQSKWGFSYLYFVPDSNARAYGIVLMQISPVYTMWNNEGGL</sequence>
<dbReference type="Proteomes" id="UP000544134">
    <property type="component" value="Unassembled WGS sequence"/>
</dbReference>
<name>A0A848I8T5_9BURK</name>
<accession>A0A848I8T5</accession>
<keyword evidence="1" id="KW-0732">Signal</keyword>